<sequence length="297" mass="30224">MHEDSDSAGASGPERPADAVGGADQAGRREPPPDSGTPVAALVAPRSPADPGSRAVTVAGAATDIGRLRRVNEDGYLALAPAFIVVDGMGGHASGRAAARAALSALVPLAGSRVIDQSQVVDAVIAAGEAVSAIPSQAVNPPGATIAGAVLADLPEGCTWIVFNIGDSRVYLLRENLLSQLSHDHSQVQDLVDAGRLTRAEAHRDSRRNVVTRALGAGLDQAAYPELRLVPALAGDRILVCSDGLSDELDDDELATVLGSGLGAQRTAEMAVAAALEAGGHDNVTALVVDLPEQETL</sequence>
<dbReference type="CDD" id="cd00143">
    <property type="entry name" value="PP2Cc"/>
    <property type="match status" value="1"/>
</dbReference>
<dbReference type="SMART" id="SM00331">
    <property type="entry name" value="PP2C_SIG"/>
    <property type="match status" value="1"/>
</dbReference>
<keyword evidence="4" id="KW-1185">Reference proteome</keyword>
<evidence type="ECO:0000256" key="1">
    <source>
        <dbReference type="SAM" id="MobiDB-lite"/>
    </source>
</evidence>
<dbReference type="AlphaFoldDB" id="A0A1H0EMC9"/>
<dbReference type="SUPFAM" id="SSF81606">
    <property type="entry name" value="PP2C-like"/>
    <property type="match status" value="1"/>
</dbReference>
<dbReference type="Proteomes" id="UP000198541">
    <property type="component" value="Unassembled WGS sequence"/>
</dbReference>
<dbReference type="RefSeq" id="WP_092537617.1">
    <property type="nucleotide sequence ID" value="NZ_FNIM01000017.1"/>
</dbReference>
<dbReference type="Pfam" id="PF13672">
    <property type="entry name" value="PP2C_2"/>
    <property type="match status" value="1"/>
</dbReference>
<dbReference type="EMBL" id="FNIM01000017">
    <property type="protein sequence ID" value="SDN83568.1"/>
    <property type="molecule type" value="Genomic_DNA"/>
</dbReference>
<dbReference type="InterPro" id="IPR001932">
    <property type="entry name" value="PPM-type_phosphatase-like_dom"/>
</dbReference>
<dbReference type="InterPro" id="IPR036457">
    <property type="entry name" value="PPM-type-like_dom_sf"/>
</dbReference>
<gene>
    <name evidence="3" type="ORF">SAMN05216355_11722</name>
</gene>
<feature type="region of interest" description="Disordered" evidence="1">
    <location>
        <begin position="1"/>
        <end position="55"/>
    </location>
</feature>
<organism evidence="3 4">
    <name type="scientific">Actinomyces ruminicola</name>
    <dbReference type="NCBI Taxonomy" id="332524"/>
    <lineage>
        <taxon>Bacteria</taxon>
        <taxon>Bacillati</taxon>
        <taxon>Actinomycetota</taxon>
        <taxon>Actinomycetes</taxon>
        <taxon>Actinomycetales</taxon>
        <taxon>Actinomycetaceae</taxon>
        <taxon>Actinomyces</taxon>
    </lineage>
</organism>
<evidence type="ECO:0000313" key="4">
    <source>
        <dbReference type="Proteomes" id="UP000198541"/>
    </source>
</evidence>
<feature type="domain" description="PPM-type phosphatase" evidence="2">
    <location>
        <begin position="58"/>
        <end position="291"/>
    </location>
</feature>
<dbReference type="PANTHER" id="PTHR47992">
    <property type="entry name" value="PROTEIN PHOSPHATASE"/>
    <property type="match status" value="1"/>
</dbReference>
<dbReference type="STRING" id="332524.SAMN04487766_101203"/>
<protein>
    <submittedName>
        <fullName evidence="3">Protein phosphatase</fullName>
    </submittedName>
</protein>
<dbReference type="PROSITE" id="PS51746">
    <property type="entry name" value="PPM_2"/>
    <property type="match status" value="1"/>
</dbReference>
<evidence type="ECO:0000313" key="3">
    <source>
        <dbReference type="EMBL" id="SDN83568.1"/>
    </source>
</evidence>
<dbReference type="GO" id="GO:0004722">
    <property type="term" value="F:protein serine/threonine phosphatase activity"/>
    <property type="evidence" value="ECO:0007669"/>
    <property type="project" value="InterPro"/>
</dbReference>
<name>A0A1H0EMC9_9ACTO</name>
<proteinExistence type="predicted"/>
<evidence type="ECO:0000259" key="2">
    <source>
        <dbReference type="PROSITE" id="PS51746"/>
    </source>
</evidence>
<reference evidence="4" key="1">
    <citation type="submission" date="2016-10" db="EMBL/GenBank/DDBJ databases">
        <authorList>
            <person name="Varghese N."/>
            <person name="Submissions S."/>
        </authorList>
    </citation>
    <scope>NUCLEOTIDE SEQUENCE [LARGE SCALE GENOMIC DNA]</scope>
    <source>
        <strain evidence="4">DSM 27982</strain>
    </source>
</reference>
<dbReference type="Gene3D" id="3.60.40.10">
    <property type="entry name" value="PPM-type phosphatase domain"/>
    <property type="match status" value="1"/>
</dbReference>
<accession>A0A1H0EMC9</accession>
<dbReference type="SMART" id="SM00332">
    <property type="entry name" value="PP2Cc"/>
    <property type="match status" value="1"/>
</dbReference>
<dbReference type="InterPro" id="IPR015655">
    <property type="entry name" value="PP2C"/>
</dbReference>